<gene>
    <name evidence="9" type="ORF">WM41_1886</name>
</gene>
<dbReference type="EMBL" id="LTEB01000034">
    <property type="protein sequence ID" value="KXU17437.1"/>
    <property type="molecule type" value="Genomic_DNA"/>
</dbReference>
<comment type="pathway">
    <text evidence="5">Cofactor biosynthesis; nicotinate biosynthesis; nicotinate from nicotinamide: step 1/1.</text>
</comment>
<evidence type="ECO:0000256" key="4">
    <source>
        <dbReference type="ARBA" id="ARBA00022801"/>
    </source>
</evidence>
<evidence type="ECO:0000313" key="10">
    <source>
        <dbReference type="Proteomes" id="UP000070339"/>
    </source>
</evidence>
<evidence type="ECO:0000256" key="6">
    <source>
        <dbReference type="ARBA" id="ARBA00039017"/>
    </source>
</evidence>
<dbReference type="PANTHER" id="PTHR11080:SF2">
    <property type="entry name" value="LD05707P"/>
    <property type="match status" value="1"/>
</dbReference>
<dbReference type="Proteomes" id="UP000070339">
    <property type="component" value="Unassembled WGS sequence"/>
</dbReference>
<dbReference type="InterPro" id="IPR036380">
    <property type="entry name" value="Isochorismatase-like_sf"/>
</dbReference>
<dbReference type="Gene3D" id="3.40.50.850">
    <property type="entry name" value="Isochorismatase-like"/>
    <property type="match status" value="1"/>
</dbReference>
<dbReference type="EC" id="3.5.1.19" evidence="6"/>
<organism evidence="9 10">
    <name type="scientific">Corynebacterium simulans</name>
    <dbReference type="NCBI Taxonomy" id="146827"/>
    <lineage>
        <taxon>Bacteria</taxon>
        <taxon>Bacillati</taxon>
        <taxon>Actinomycetota</taxon>
        <taxon>Actinomycetes</taxon>
        <taxon>Mycobacteriales</taxon>
        <taxon>Corynebacteriaceae</taxon>
        <taxon>Corynebacterium</taxon>
    </lineage>
</organism>
<comment type="caution">
    <text evidence="9">The sequence shown here is derived from an EMBL/GenBank/DDBJ whole genome shotgun (WGS) entry which is preliminary data.</text>
</comment>
<keyword evidence="4" id="KW-0378">Hydrolase</keyword>
<sequence length="191" mass="20355">MLARMNSTPQVLVIVDVQNDFCPGGALATSRGDAVARGIAKLVREASYDVVVATQDWHIEPEGHFATEPDFIDTWPVHCVADSQGAAMHAALADAPIDAYFHKGAYTAAYSGFEAECTDDGASLAQWLRDRGVKGLDIVGIATDHCVRATALDALKEGFGVNVLENYCAPVSEERAKKTFAELLEAGAKVS</sequence>
<feature type="domain" description="Isochorismatase-like" evidence="8">
    <location>
        <begin position="11"/>
        <end position="190"/>
    </location>
</feature>
<evidence type="ECO:0000313" key="9">
    <source>
        <dbReference type="EMBL" id="KXU17437.1"/>
    </source>
</evidence>
<evidence type="ECO:0000256" key="3">
    <source>
        <dbReference type="ARBA" id="ARBA00022723"/>
    </source>
</evidence>
<protein>
    <recommendedName>
        <fullName evidence="6">nicotinamidase</fullName>
        <ecNumber evidence="6">3.5.1.19</ecNumber>
    </recommendedName>
    <alternativeName>
        <fullName evidence="7">Nicotinamide deamidase</fullName>
    </alternativeName>
</protein>
<dbReference type="InterPro" id="IPR052347">
    <property type="entry name" value="Isochorismatase_Nicotinamidase"/>
</dbReference>
<proteinExistence type="inferred from homology"/>
<dbReference type="InterPro" id="IPR000868">
    <property type="entry name" value="Isochorismatase-like_dom"/>
</dbReference>
<reference evidence="9 10" key="1">
    <citation type="journal article" date="2016" name="Int. J. Syst. Evol. Microbiol.">
        <title>Resolving the Complexity of Human Skin Metagenomes Using Single-Molecule Sequencing.</title>
        <authorList>
            <consortium name="NISC Comparative Sequencing Program"/>
            <person name="Tsai Y.C."/>
            <person name="Conlan S."/>
            <person name="Deming C."/>
            <person name="Segre J.A."/>
            <person name="Kong H.H."/>
            <person name="Korlach J."/>
            <person name="Oh J."/>
        </authorList>
    </citation>
    <scope>NUCLEOTIDE SEQUENCE [LARGE SCALE GENOMIC DNA]</scope>
    <source>
        <strain evidence="9 10">1B08</strain>
    </source>
</reference>
<name>A0ABR5V7P1_9CORY</name>
<dbReference type="PANTHER" id="PTHR11080">
    <property type="entry name" value="PYRAZINAMIDASE/NICOTINAMIDASE"/>
    <property type="match status" value="1"/>
</dbReference>
<evidence type="ECO:0000256" key="5">
    <source>
        <dbReference type="ARBA" id="ARBA00037900"/>
    </source>
</evidence>
<dbReference type="Pfam" id="PF00857">
    <property type="entry name" value="Isochorismatase"/>
    <property type="match status" value="1"/>
</dbReference>
<accession>A0ABR5V7P1</accession>
<keyword evidence="3" id="KW-0479">Metal-binding</keyword>
<evidence type="ECO:0000256" key="7">
    <source>
        <dbReference type="ARBA" id="ARBA00043224"/>
    </source>
</evidence>
<keyword evidence="10" id="KW-1185">Reference proteome</keyword>
<evidence type="ECO:0000256" key="1">
    <source>
        <dbReference type="ARBA" id="ARBA00006336"/>
    </source>
</evidence>
<evidence type="ECO:0000256" key="2">
    <source>
        <dbReference type="ARBA" id="ARBA00022642"/>
    </source>
</evidence>
<comment type="similarity">
    <text evidence="1">Belongs to the isochorismatase family.</text>
</comment>
<keyword evidence="2" id="KW-0662">Pyridine nucleotide biosynthesis</keyword>
<dbReference type="SUPFAM" id="SSF52499">
    <property type="entry name" value="Isochorismatase-like hydrolases"/>
    <property type="match status" value="1"/>
</dbReference>
<evidence type="ECO:0000259" key="8">
    <source>
        <dbReference type="Pfam" id="PF00857"/>
    </source>
</evidence>